<evidence type="ECO:0000313" key="2">
    <source>
        <dbReference type="WBParaSite" id="RSKR_0000731600.1"/>
    </source>
</evidence>
<accession>A0AC35U3E4</accession>
<proteinExistence type="predicted"/>
<dbReference type="WBParaSite" id="RSKR_0000731600.1">
    <property type="protein sequence ID" value="RSKR_0000731600.1"/>
    <property type="gene ID" value="RSKR_0000731600"/>
</dbReference>
<dbReference type="Proteomes" id="UP000095286">
    <property type="component" value="Unplaced"/>
</dbReference>
<sequence>MDTSAMETSYAGVKGMFRLGNLKLLCLEKSPKYGIMDRTIGGHDHKEGIIQKKDLQNFMPDSQTESFQTVVKKVKCPRCKKGKKLKCWRCVSARPKALAADHIFLSKEKTEICTQLEPLLKPLCTLSFETNATRRNIHDLEEEVSAKIQSNRKLAKAKERLKRTINEQSNVSKSVKDHLPVVIGQRAKNQKNTAMLDEEYCRVKKRQSKEIYRRMLVVMNKVFPMEKLDRAIVNRPPPEELEKQRLIREAGGKDIPIDYTVLLDVKRLQFTDMYRICCCTIPEVENLDFLKCELGKVNQSMHKEAVEQLAALNYIVQMVEKLSECIGYVLPYEVSA</sequence>
<evidence type="ECO:0000313" key="1">
    <source>
        <dbReference type="Proteomes" id="UP000095286"/>
    </source>
</evidence>
<organism evidence="1 2">
    <name type="scientific">Rhabditophanes sp. KR3021</name>
    <dbReference type="NCBI Taxonomy" id="114890"/>
    <lineage>
        <taxon>Eukaryota</taxon>
        <taxon>Metazoa</taxon>
        <taxon>Ecdysozoa</taxon>
        <taxon>Nematoda</taxon>
        <taxon>Chromadorea</taxon>
        <taxon>Rhabditida</taxon>
        <taxon>Tylenchina</taxon>
        <taxon>Panagrolaimomorpha</taxon>
        <taxon>Strongyloidoidea</taxon>
        <taxon>Alloionematidae</taxon>
        <taxon>Rhabditophanes</taxon>
    </lineage>
</organism>
<protein>
    <submittedName>
        <fullName evidence="2">Retrotransposon gag protein</fullName>
    </submittedName>
</protein>
<name>A0AC35U3E4_9BILA</name>
<reference evidence="2" key="1">
    <citation type="submission" date="2016-11" db="UniProtKB">
        <authorList>
            <consortium name="WormBaseParasite"/>
        </authorList>
    </citation>
    <scope>IDENTIFICATION</scope>
    <source>
        <strain evidence="2">KR3021</strain>
    </source>
</reference>